<name>A0A9D4MZG7_DREPO</name>
<keyword evidence="1" id="KW-0472">Membrane</keyword>
<reference evidence="2" key="2">
    <citation type="submission" date="2020-11" db="EMBL/GenBank/DDBJ databases">
        <authorList>
            <person name="McCartney M.A."/>
            <person name="Auch B."/>
            <person name="Kono T."/>
            <person name="Mallez S."/>
            <person name="Becker A."/>
            <person name="Gohl D.M."/>
            <person name="Silverstein K.A.T."/>
            <person name="Koren S."/>
            <person name="Bechman K.B."/>
            <person name="Herman A."/>
            <person name="Abrahante J.E."/>
            <person name="Garbe J."/>
        </authorList>
    </citation>
    <scope>NUCLEOTIDE SEQUENCE</scope>
    <source>
        <strain evidence="2">Duluth1</strain>
        <tissue evidence="2">Whole animal</tissue>
    </source>
</reference>
<reference evidence="2" key="1">
    <citation type="journal article" date="2019" name="bioRxiv">
        <title>The Genome of the Zebra Mussel, Dreissena polymorpha: A Resource for Invasive Species Research.</title>
        <authorList>
            <person name="McCartney M.A."/>
            <person name="Auch B."/>
            <person name="Kono T."/>
            <person name="Mallez S."/>
            <person name="Zhang Y."/>
            <person name="Obille A."/>
            <person name="Becker A."/>
            <person name="Abrahante J.E."/>
            <person name="Garbe J."/>
            <person name="Badalamenti J.P."/>
            <person name="Herman A."/>
            <person name="Mangelson H."/>
            <person name="Liachko I."/>
            <person name="Sullivan S."/>
            <person name="Sone E.D."/>
            <person name="Koren S."/>
            <person name="Silverstein K.A.T."/>
            <person name="Beckman K.B."/>
            <person name="Gohl D.M."/>
        </authorList>
    </citation>
    <scope>NUCLEOTIDE SEQUENCE</scope>
    <source>
        <strain evidence="2">Duluth1</strain>
        <tissue evidence="2">Whole animal</tissue>
    </source>
</reference>
<gene>
    <name evidence="2" type="ORF">DPMN_010850</name>
</gene>
<evidence type="ECO:0000313" key="3">
    <source>
        <dbReference type="Proteomes" id="UP000828390"/>
    </source>
</evidence>
<keyword evidence="3" id="KW-1185">Reference proteome</keyword>
<organism evidence="2 3">
    <name type="scientific">Dreissena polymorpha</name>
    <name type="common">Zebra mussel</name>
    <name type="synonym">Mytilus polymorpha</name>
    <dbReference type="NCBI Taxonomy" id="45954"/>
    <lineage>
        <taxon>Eukaryota</taxon>
        <taxon>Metazoa</taxon>
        <taxon>Spiralia</taxon>
        <taxon>Lophotrochozoa</taxon>
        <taxon>Mollusca</taxon>
        <taxon>Bivalvia</taxon>
        <taxon>Autobranchia</taxon>
        <taxon>Heteroconchia</taxon>
        <taxon>Euheterodonta</taxon>
        <taxon>Imparidentia</taxon>
        <taxon>Neoheterodontei</taxon>
        <taxon>Myida</taxon>
        <taxon>Dreissenoidea</taxon>
        <taxon>Dreissenidae</taxon>
        <taxon>Dreissena</taxon>
    </lineage>
</organism>
<keyword evidence="1" id="KW-0812">Transmembrane</keyword>
<feature type="transmembrane region" description="Helical" evidence="1">
    <location>
        <begin position="32"/>
        <end position="54"/>
    </location>
</feature>
<accession>A0A9D4MZG7</accession>
<keyword evidence="1" id="KW-1133">Transmembrane helix</keyword>
<comment type="caution">
    <text evidence="2">The sequence shown here is derived from an EMBL/GenBank/DDBJ whole genome shotgun (WGS) entry which is preliminary data.</text>
</comment>
<evidence type="ECO:0000313" key="2">
    <source>
        <dbReference type="EMBL" id="KAH3886837.1"/>
    </source>
</evidence>
<sequence length="76" mass="8649">MNLQGTMKCLCGYRYTTPYPTQMLKTCLPRNLAVILTILVVCILAMTPVGGAPVDSYEDATDWYREREQMMVVRTI</sequence>
<proteinExistence type="predicted"/>
<dbReference type="AlphaFoldDB" id="A0A9D4MZG7"/>
<dbReference type="EMBL" id="JAIWYP010000001">
    <property type="protein sequence ID" value="KAH3886837.1"/>
    <property type="molecule type" value="Genomic_DNA"/>
</dbReference>
<dbReference type="Proteomes" id="UP000828390">
    <property type="component" value="Unassembled WGS sequence"/>
</dbReference>
<protein>
    <submittedName>
        <fullName evidence="2">Uncharacterized protein</fullName>
    </submittedName>
</protein>
<evidence type="ECO:0000256" key="1">
    <source>
        <dbReference type="SAM" id="Phobius"/>
    </source>
</evidence>